<reference evidence="6" key="2">
    <citation type="submission" date="2015-02" db="UniProtKB">
        <authorList>
            <consortium name="EnsemblMetazoa"/>
        </authorList>
    </citation>
    <scope>IDENTIFICATION</scope>
</reference>
<feature type="compositionally biased region" description="Pro residues" evidence="5">
    <location>
        <begin position="272"/>
        <end position="293"/>
    </location>
</feature>
<evidence type="ECO:0000256" key="1">
    <source>
        <dbReference type="ARBA" id="ARBA00004496"/>
    </source>
</evidence>
<comment type="subcellular location">
    <subcellularLocation>
        <location evidence="1">Cytoplasm</location>
    </subcellularLocation>
</comment>
<feature type="region of interest" description="Disordered" evidence="5">
    <location>
        <begin position="361"/>
        <end position="385"/>
    </location>
</feature>
<feature type="compositionally biased region" description="Polar residues" evidence="5">
    <location>
        <begin position="131"/>
        <end position="144"/>
    </location>
</feature>
<dbReference type="GO" id="GO:0032233">
    <property type="term" value="P:positive regulation of actin filament bundle assembly"/>
    <property type="evidence" value="ECO:0007669"/>
    <property type="project" value="TreeGrafter"/>
</dbReference>
<evidence type="ECO:0000256" key="5">
    <source>
        <dbReference type="SAM" id="MobiDB-lite"/>
    </source>
</evidence>
<evidence type="ECO:0000313" key="6">
    <source>
        <dbReference type="EnsemblMetazoa" id="SMAR004850-PA"/>
    </source>
</evidence>
<keyword evidence="2" id="KW-0963">Cytoplasm</keyword>
<evidence type="ECO:0000313" key="7">
    <source>
        <dbReference type="Proteomes" id="UP000014500"/>
    </source>
</evidence>
<keyword evidence="7" id="KW-1185">Reference proteome</keyword>
<comment type="similarity">
    <text evidence="4">Belongs to the synaptopodin family.</text>
</comment>
<dbReference type="Proteomes" id="UP000014500">
    <property type="component" value="Unassembled WGS sequence"/>
</dbReference>
<feature type="compositionally biased region" description="Acidic residues" evidence="5">
    <location>
        <begin position="88"/>
        <end position="111"/>
    </location>
</feature>
<dbReference type="HOGENOM" id="CLU_366143_0_0_1"/>
<dbReference type="PANTHER" id="PTHR24217:SF0">
    <property type="entry name" value="PDZ DOMAIN-CONTAINING PROTEIN"/>
    <property type="match status" value="1"/>
</dbReference>
<evidence type="ECO:0000256" key="2">
    <source>
        <dbReference type="ARBA" id="ARBA00022490"/>
    </source>
</evidence>
<dbReference type="eggNOG" id="ENOG502S0UD">
    <property type="taxonomic scope" value="Eukaryota"/>
</dbReference>
<dbReference type="GO" id="GO:0030018">
    <property type="term" value="C:Z disc"/>
    <property type="evidence" value="ECO:0007669"/>
    <property type="project" value="TreeGrafter"/>
</dbReference>
<feature type="region of interest" description="Disordered" evidence="5">
    <location>
        <begin position="439"/>
        <end position="465"/>
    </location>
</feature>
<proteinExistence type="inferred from homology"/>
<feature type="region of interest" description="Disordered" evidence="5">
    <location>
        <begin position="27"/>
        <end position="207"/>
    </location>
</feature>
<dbReference type="EnsemblMetazoa" id="SMAR004850-RA">
    <property type="protein sequence ID" value="SMAR004850-PA"/>
    <property type="gene ID" value="SMAR004850"/>
</dbReference>
<dbReference type="PhylomeDB" id="T1IUM2"/>
<dbReference type="InterPro" id="IPR051976">
    <property type="entry name" value="Synaptopodin_domain"/>
</dbReference>
<protein>
    <submittedName>
        <fullName evidence="6">Uncharacterized protein</fullName>
    </submittedName>
</protein>
<sequence length="762" mass="85220">MVFGWVKSFVVCTLKVLYGLIFGFKRKKKPPPTPKQDRSENKENVAPNYDQQSRIADVNKDAVAMDTLRQRVDEKDKNRPVPSLRNEAEDEKYEDDEDAEDEEEEETEEEESKQLLTTTTYPNIHDDITTETETQLTPQGSVQRSMRRELTASPFKEQETITQVMDERKGPMTSHTATREEYTHQIGGDTEGFKTPSPIPPRDESPLFKVSRFVPGAANSFAVSETFSKATTTTTSLSSNLSSFNDDLLNLTKKLDAGLNARTPTPTTVRSPTPPLEASPPPVNIPAPPPPPCSNNSKTTRPTSMPSLDFNILDAIESNKIYMEDSKMTKTKITKTTLTKSGHTINVNDEESERFQKLMKAFKPPPEDEGSLTPTRKSKKKMFSSSSFYEEPRHIYPTVEEQVKLCKSIADSLSADTNQTSKGATMYIKRMKRAHKWVTEGPDPIDSDLESPQIQDPHHNKPSFPRLKLVLDPREIQDPIKLARTGIYNEHNVISPDICFELVRDLNSPTGKGAQLFAKRKKKSENWIVDENTVKETQLKQHTELADINKRLPQPKTAAAAAAAAAAAPYKPPPANKLKEINERINPRVKYVKSPWEAALESPLGSCEAAFVEVKPHAPPLADLIWARQAVPAPPLKDIVLPSMNPVLPKTSHFAPSPIQRSVSPSPFGFNADLYKPKVAKGWTGYTRDQSATAANFDYYQQALPEVDYSARPASSVETSYNRLSLDQFNNYNSTPTSWNVAKQRPNAGFKPVRPKSMILTK</sequence>
<dbReference type="AlphaFoldDB" id="T1IUM2"/>
<dbReference type="GO" id="GO:0005634">
    <property type="term" value="C:nucleus"/>
    <property type="evidence" value="ECO:0007669"/>
    <property type="project" value="TreeGrafter"/>
</dbReference>
<organism evidence="6 7">
    <name type="scientific">Strigamia maritima</name>
    <name type="common">European centipede</name>
    <name type="synonym">Geophilus maritimus</name>
    <dbReference type="NCBI Taxonomy" id="126957"/>
    <lineage>
        <taxon>Eukaryota</taxon>
        <taxon>Metazoa</taxon>
        <taxon>Ecdysozoa</taxon>
        <taxon>Arthropoda</taxon>
        <taxon>Myriapoda</taxon>
        <taxon>Chilopoda</taxon>
        <taxon>Pleurostigmophora</taxon>
        <taxon>Geophilomorpha</taxon>
        <taxon>Linotaeniidae</taxon>
        <taxon>Strigamia</taxon>
    </lineage>
</organism>
<accession>T1IUM2</accession>
<reference evidence="7" key="1">
    <citation type="submission" date="2011-05" db="EMBL/GenBank/DDBJ databases">
        <authorList>
            <person name="Richards S.R."/>
            <person name="Qu J."/>
            <person name="Jiang H."/>
            <person name="Jhangiani S.N."/>
            <person name="Agravi P."/>
            <person name="Goodspeed R."/>
            <person name="Gross S."/>
            <person name="Mandapat C."/>
            <person name="Jackson L."/>
            <person name="Mathew T."/>
            <person name="Pu L."/>
            <person name="Thornton R."/>
            <person name="Saada N."/>
            <person name="Wilczek-Boney K.B."/>
            <person name="Lee S."/>
            <person name="Kovar C."/>
            <person name="Wu Y."/>
            <person name="Scherer S.E."/>
            <person name="Worley K.C."/>
            <person name="Muzny D.M."/>
            <person name="Gibbs R."/>
        </authorList>
    </citation>
    <scope>NUCLEOTIDE SEQUENCE</scope>
    <source>
        <strain evidence="7">Brora</strain>
    </source>
</reference>
<name>T1IUM2_STRMM</name>
<feature type="compositionally biased region" description="Basic and acidic residues" evidence="5">
    <location>
        <begin position="68"/>
        <end position="79"/>
    </location>
</feature>
<evidence type="ECO:0000256" key="3">
    <source>
        <dbReference type="ARBA" id="ARBA00022553"/>
    </source>
</evidence>
<dbReference type="EMBL" id="JH431546">
    <property type="status" value="NOT_ANNOTATED_CDS"/>
    <property type="molecule type" value="Genomic_DNA"/>
</dbReference>
<dbReference type="GO" id="GO:0015629">
    <property type="term" value="C:actin cytoskeleton"/>
    <property type="evidence" value="ECO:0007669"/>
    <property type="project" value="TreeGrafter"/>
</dbReference>
<evidence type="ECO:0000256" key="4">
    <source>
        <dbReference type="ARBA" id="ARBA00038161"/>
    </source>
</evidence>
<dbReference type="GO" id="GO:0003779">
    <property type="term" value="F:actin binding"/>
    <property type="evidence" value="ECO:0007669"/>
    <property type="project" value="TreeGrafter"/>
</dbReference>
<feature type="region of interest" description="Disordered" evidence="5">
    <location>
        <begin position="258"/>
        <end position="308"/>
    </location>
</feature>
<keyword evidence="3" id="KW-0597">Phosphoprotein</keyword>
<dbReference type="PANTHER" id="PTHR24217">
    <property type="entry name" value="PUTATIVE-RELATED"/>
    <property type="match status" value="1"/>
</dbReference>
<dbReference type="STRING" id="126957.T1IUM2"/>